<dbReference type="Proteomes" id="UP001144805">
    <property type="component" value="Unassembled WGS sequence"/>
</dbReference>
<keyword evidence="9" id="KW-0227">DNA damage</keyword>
<keyword evidence="15" id="KW-0233">DNA recombination</keyword>
<keyword evidence="5" id="KW-0548">Nucleotidyltransferase</keyword>
<keyword evidence="6" id="KW-0540">Nuclease</keyword>
<evidence type="ECO:0000256" key="11">
    <source>
        <dbReference type="ARBA" id="ARBA00022839"/>
    </source>
</evidence>
<evidence type="ECO:0000256" key="15">
    <source>
        <dbReference type="ARBA" id="ARBA00023172"/>
    </source>
</evidence>
<evidence type="ECO:0000256" key="9">
    <source>
        <dbReference type="ARBA" id="ARBA00022763"/>
    </source>
</evidence>
<dbReference type="Gene3D" id="2.40.50.140">
    <property type="entry name" value="Nucleic acid-binding proteins"/>
    <property type="match status" value="1"/>
</dbReference>
<evidence type="ECO:0000256" key="16">
    <source>
        <dbReference type="ARBA" id="ARBA00023204"/>
    </source>
</evidence>
<reference evidence="23" key="1">
    <citation type="submission" date="2022-11" db="EMBL/GenBank/DDBJ databases">
        <title>Biodiversity and phylogenetic relationships of bacteria.</title>
        <authorList>
            <person name="Machado R.A.R."/>
            <person name="Bhat A."/>
            <person name="Loulou A."/>
            <person name="Kallel S."/>
        </authorList>
    </citation>
    <scope>NUCLEOTIDE SEQUENCE</scope>
    <source>
        <strain evidence="23">K-TC2</strain>
    </source>
</reference>
<dbReference type="SUPFAM" id="SSF50249">
    <property type="entry name" value="Nucleic acid-binding proteins"/>
    <property type="match status" value="1"/>
</dbReference>
<keyword evidence="4" id="KW-0808">Transferase</keyword>
<dbReference type="InterPro" id="IPR012340">
    <property type="entry name" value="NA-bd_OB-fold"/>
</dbReference>
<comment type="caution">
    <text evidence="23">The sequence shown here is derived from an EMBL/GenBank/DDBJ whole genome shotgun (WGS) entry which is preliminary data.</text>
</comment>
<dbReference type="NCBIfam" id="TIGR02778">
    <property type="entry name" value="ligD_pol"/>
    <property type="match status" value="1"/>
</dbReference>
<evidence type="ECO:0000256" key="4">
    <source>
        <dbReference type="ARBA" id="ARBA00022679"/>
    </source>
</evidence>
<comment type="cofactor">
    <cofactor evidence="1">
        <name>Mn(2+)</name>
        <dbReference type="ChEBI" id="CHEBI:29035"/>
    </cofactor>
</comment>
<accession>A0A9X3DYI8</accession>
<dbReference type="PANTHER" id="PTHR42705">
    <property type="entry name" value="BIFUNCTIONAL NON-HOMOLOGOUS END JOINING PROTEIN LIGD"/>
    <property type="match status" value="1"/>
</dbReference>
<dbReference type="GO" id="GO:0046872">
    <property type="term" value="F:metal ion binding"/>
    <property type="evidence" value="ECO:0007669"/>
    <property type="project" value="UniProtKB-KW"/>
</dbReference>
<evidence type="ECO:0000256" key="6">
    <source>
        <dbReference type="ARBA" id="ARBA00022722"/>
    </source>
</evidence>
<evidence type="ECO:0000256" key="10">
    <source>
        <dbReference type="ARBA" id="ARBA00022801"/>
    </source>
</evidence>
<keyword evidence="18" id="KW-0511">Multifunctional enzyme</keyword>
<dbReference type="NCBIfam" id="TIGR02776">
    <property type="entry name" value="NHEJ_ligase_prk"/>
    <property type="match status" value="1"/>
</dbReference>
<gene>
    <name evidence="23" type="primary">ligD</name>
    <name evidence="23" type="ORF">OSH07_03390</name>
</gene>
<dbReference type="InterPro" id="IPR014143">
    <property type="entry name" value="NHEJ_ligase_prk"/>
</dbReference>
<dbReference type="NCBIfam" id="NF004628">
    <property type="entry name" value="PRK05972.1"/>
    <property type="match status" value="1"/>
</dbReference>
<dbReference type="Pfam" id="PF13298">
    <property type="entry name" value="LigD_N"/>
    <property type="match status" value="1"/>
</dbReference>
<dbReference type="Pfam" id="PF04679">
    <property type="entry name" value="DNA_ligase_A_C"/>
    <property type="match status" value="1"/>
</dbReference>
<dbReference type="SUPFAM" id="SSF56091">
    <property type="entry name" value="DNA ligase/mRNA capping enzyme, catalytic domain"/>
    <property type="match status" value="1"/>
</dbReference>
<dbReference type="CDD" id="cd07971">
    <property type="entry name" value="OBF_DNA_ligase_LigD"/>
    <property type="match status" value="1"/>
</dbReference>
<evidence type="ECO:0000256" key="5">
    <source>
        <dbReference type="ARBA" id="ARBA00022695"/>
    </source>
</evidence>
<dbReference type="RefSeq" id="WP_266337182.1">
    <property type="nucleotide sequence ID" value="NZ_JAPKNK010000001.1"/>
</dbReference>
<dbReference type="Pfam" id="PF01068">
    <property type="entry name" value="DNA_ligase_A_M"/>
    <property type="match status" value="1"/>
</dbReference>
<dbReference type="CDD" id="cd04862">
    <property type="entry name" value="PaeLigD_Pol_like"/>
    <property type="match status" value="1"/>
</dbReference>
<dbReference type="AlphaFoldDB" id="A0A9X3DYI8"/>
<evidence type="ECO:0000256" key="18">
    <source>
        <dbReference type="ARBA" id="ARBA00023268"/>
    </source>
</evidence>
<evidence type="ECO:0000313" key="23">
    <source>
        <dbReference type="EMBL" id="MCX5568230.1"/>
    </source>
</evidence>
<comment type="catalytic activity">
    <reaction evidence="20">
        <text>ATP + (deoxyribonucleotide)n-3'-hydroxyl + 5'-phospho-(deoxyribonucleotide)m = (deoxyribonucleotide)n+m + AMP + diphosphate.</text>
        <dbReference type="EC" id="6.5.1.1"/>
    </reaction>
</comment>
<dbReference type="GO" id="GO:0006310">
    <property type="term" value="P:DNA recombination"/>
    <property type="evidence" value="ECO:0007669"/>
    <property type="project" value="UniProtKB-KW"/>
</dbReference>
<keyword evidence="10" id="KW-0378">Hydrolase</keyword>
<dbReference type="Gene3D" id="3.30.1490.70">
    <property type="match status" value="1"/>
</dbReference>
<dbReference type="GO" id="GO:0006281">
    <property type="term" value="P:DNA repair"/>
    <property type="evidence" value="ECO:0007669"/>
    <property type="project" value="UniProtKB-KW"/>
</dbReference>
<keyword evidence="11" id="KW-0269">Exonuclease</keyword>
<evidence type="ECO:0000256" key="21">
    <source>
        <dbReference type="SAM" id="MobiDB-lite"/>
    </source>
</evidence>
<feature type="region of interest" description="Disordered" evidence="21">
    <location>
        <begin position="202"/>
        <end position="238"/>
    </location>
</feature>
<evidence type="ECO:0000313" key="24">
    <source>
        <dbReference type="Proteomes" id="UP001144805"/>
    </source>
</evidence>
<dbReference type="GO" id="GO:0003677">
    <property type="term" value="F:DNA binding"/>
    <property type="evidence" value="ECO:0007669"/>
    <property type="project" value="UniProtKB-KW"/>
</dbReference>
<dbReference type="CDD" id="cd07906">
    <property type="entry name" value="Adenylation_DNA_ligase_LigD_LigC"/>
    <property type="match status" value="1"/>
</dbReference>
<keyword evidence="3 23" id="KW-0436">Ligase</keyword>
<evidence type="ECO:0000256" key="7">
    <source>
        <dbReference type="ARBA" id="ARBA00022723"/>
    </source>
</evidence>
<dbReference type="Gene3D" id="3.30.470.30">
    <property type="entry name" value="DNA ligase/mRNA capping enzyme"/>
    <property type="match status" value="1"/>
</dbReference>
<dbReference type="GO" id="GO:0005524">
    <property type="term" value="F:ATP binding"/>
    <property type="evidence" value="ECO:0007669"/>
    <property type="project" value="UniProtKB-KW"/>
</dbReference>
<proteinExistence type="predicted"/>
<evidence type="ECO:0000256" key="3">
    <source>
        <dbReference type="ARBA" id="ARBA00022598"/>
    </source>
</evidence>
<feature type="region of interest" description="Disordered" evidence="21">
    <location>
        <begin position="561"/>
        <end position="581"/>
    </location>
</feature>
<keyword evidence="13" id="KW-0239">DNA-directed DNA polymerase</keyword>
<dbReference type="EMBL" id="JAPKNK010000001">
    <property type="protein sequence ID" value="MCX5568230.1"/>
    <property type="molecule type" value="Genomic_DNA"/>
</dbReference>
<evidence type="ECO:0000256" key="20">
    <source>
        <dbReference type="ARBA" id="ARBA00034003"/>
    </source>
</evidence>
<sequence length="875" mass="95557">MAAPLEAYRSKRDFKVTPEPAGRKATGTPDKSRTAKAATPALSFVIQKHDATRLHYDFRLEMDGVLKSWAVTRGPSLDPAEKRLAVHVEDHPLEYGGFEGTIPKGEYGGGTVILWDRGTWVPVGDPHRGYAKGHLEFELKGEKLHGRWHLVKMQGRPREKRENWLLIKAEDDAARPPGAPDILDEMPDSVKTGRAIADVEDEAPGWSSKTGKIDRKRAKPAARTKPEPVAEAAHPPPLTDPATLKGAKKAAMPAFVEPALASPADVPPAGRRWIHEIKFDGYRLQAHVAAGRVKLLTRTGLDWTKKFGKEIVAALQALPIGTALLDGELVVETANGASDFSALQADLSEGRSDRFVFYAFDLLYLDGYDLRELPLSERKQLLAQVVAQAAPLIRLSQHFEEDGAVVFRHASRLGLEGIVSKVLDSPYRSGRSKSWLKVKGSARQEFVIGGYVPSTTSRRAIGSLVLGVQADGALQPVGRVGTGFSARVAEDLFQTLERMRISASPFGRALTAEEGRQVRFVRPELVAEVEFRAWTADGHLRHASFRGLREDKPAAEIIREKSSMDEKPARRNAPTAEPARSSVKLTHPDRVYWPDAGVTKQGLADYYTEVWPHIAPFITRRPLSLLRCPNGVTGEQFFQKNAWKGLNEAIVLLDDPATAEVEHLISIDDLDGLIALVQSAVLEIHPWGSTVDAWEKPDMIIMDLDPGEGVGWERVIEAAQEVRQRLADAGLAAFVKTSGGKGLHVVAPLKPKAEWPEIKAFTKGLADAMASDSPDHYVATITKAKRPGKILIDYLRNQRGQTAVAPYSTRARAGAPVSAPLAWEELSPAIGPAYFTVLNLPTRLASLGSDPWADFRTAAKPLELGAAAKKKGGGK</sequence>
<dbReference type="EC" id="6.5.1.1" evidence="2"/>
<organism evidence="23 24">
    <name type="scientific">Kaistia nematophila</name>
    <dbReference type="NCBI Taxonomy" id="2994654"/>
    <lineage>
        <taxon>Bacteria</taxon>
        <taxon>Pseudomonadati</taxon>
        <taxon>Pseudomonadota</taxon>
        <taxon>Alphaproteobacteria</taxon>
        <taxon>Hyphomicrobiales</taxon>
        <taxon>Kaistiaceae</taxon>
        <taxon>Kaistia</taxon>
    </lineage>
</organism>
<keyword evidence="17" id="KW-0464">Manganese</keyword>
<dbReference type="GO" id="GO:0004527">
    <property type="term" value="F:exonuclease activity"/>
    <property type="evidence" value="ECO:0007669"/>
    <property type="project" value="UniProtKB-KW"/>
</dbReference>
<dbReference type="GO" id="GO:0003887">
    <property type="term" value="F:DNA-directed DNA polymerase activity"/>
    <property type="evidence" value="ECO:0007669"/>
    <property type="project" value="UniProtKB-KW"/>
</dbReference>
<evidence type="ECO:0000256" key="2">
    <source>
        <dbReference type="ARBA" id="ARBA00012727"/>
    </source>
</evidence>
<dbReference type="InterPro" id="IPR012310">
    <property type="entry name" value="DNA_ligase_ATP-dep_cent"/>
</dbReference>
<dbReference type="NCBIfam" id="TIGR02779">
    <property type="entry name" value="NHEJ_ligase_lig"/>
    <property type="match status" value="1"/>
</dbReference>
<dbReference type="InterPro" id="IPR014144">
    <property type="entry name" value="LigD_PE_domain"/>
</dbReference>
<keyword evidence="7" id="KW-0479">Metal-binding</keyword>
<evidence type="ECO:0000256" key="17">
    <source>
        <dbReference type="ARBA" id="ARBA00023211"/>
    </source>
</evidence>
<evidence type="ECO:0000256" key="1">
    <source>
        <dbReference type="ARBA" id="ARBA00001936"/>
    </source>
</evidence>
<keyword evidence="12" id="KW-0067">ATP-binding</keyword>
<evidence type="ECO:0000256" key="19">
    <source>
        <dbReference type="ARBA" id="ARBA00029943"/>
    </source>
</evidence>
<dbReference type="InterPro" id="IPR033651">
    <property type="entry name" value="PaeLigD_Pol-like"/>
</dbReference>
<dbReference type="InterPro" id="IPR052171">
    <property type="entry name" value="NHEJ_LigD"/>
</dbReference>
<dbReference type="GO" id="GO:0003910">
    <property type="term" value="F:DNA ligase (ATP) activity"/>
    <property type="evidence" value="ECO:0007669"/>
    <property type="project" value="UniProtKB-EC"/>
</dbReference>
<protein>
    <recommendedName>
        <fullName evidence="2">DNA ligase (ATP)</fullName>
        <ecNumber evidence="2">6.5.1.1</ecNumber>
    </recommendedName>
    <alternativeName>
        <fullName evidence="19">NHEJ DNA polymerase</fullName>
    </alternativeName>
</protein>
<keyword evidence="16" id="KW-0234">DNA repair</keyword>
<evidence type="ECO:0000256" key="13">
    <source>
        <dbReference type="ARBA" id="ARBA00022932"/>
    </source>
</evidence>
<dbReference type="Pfam" id="PF21686">
    <property type="entry name" value="LigD_Prim-Pol"/>
    <property type="match status" value="1"/>
</dbReference>
<dbReference type="InterPro" id="IPR014145">
    <property type="entry name" value="LigD_pol_dom"/>
</dbReference>
<feature type="region of interest" description="Disordered" evidence="21">
    <location>
        <begin position="1"/>
        <end position="37"/>
    </location>
</feature>
<evidence type="ECO:0000256" key="14">
    <source>
        <dbReference type="ARBA" id="ARBA00023125"/>
    </source>
</evidence>
<dbReference type="PROSITE" id="PS50160">
    <property type="entry name" value="DNA_LIGASE_A3"/>
    <property type="match status" value="1"/>
</dbReference>
<dbReference type="Gene3D" id="3.90.920.10">
    <property type="entry name" value="DNA primase, PRIM domain"/>
    <property type="match status" value="1"/>
</dbReference>
<keyword evidence="24" id="KW-1185">Reference proteome</keyword>
<dbReference type="PANTHER" id="PTHR42705:SF2">
    <property type="entry name" value="BIFUNCTIONAL NON-HOMOLOGOUS END JOINING PROTEIN LIGD"/>
    <property type="match status" value="1"/>
</dbReference>
<evidence type="ECO:0000256" key="8">
    <source>
        <dbReference type="ARBA" id="ARBA00022741"/>
    </source>
</evidence>
<keyword evidence="14" id="KW-0238">DNA-binding</keyword>
<dbReference type="NCBIfam" id="TIGR02777">
    <property type="entry name" value="LigD_PE_dom"/>
    <property type="match status" value="1"/>
</dbReference>
<evidence type="ECO:0000256" key="12">
    <source>
        <dbReference type="ARBA" id="ARBA00022840"/>
    </source>
</evidence>
<dbReference type="InterPro" id="IPR014146">
    <property type="entry name" value="LigD_ligase_dom"/>
</dbReference>
<feature type="domain" description="ATP-dependent DNA ligase family profile" evidence="22">
    <location>
        <begin position="348"/>
        <end position="439"/>
    </location>
</feature>
<dbReference type="InterPro" id="IPR012309">
    <property type="entry name" value="DNA_ligase_ATP-dep_C"/>
</dbReference>
<name>A0A9X3DYI8_9HYPH</name>
<evidence type="ECO:0000259" key="22">
    <source>
        <dbReference type="PROSITE" id="PS50160"/>
    </source>
</evidence>
<keyword evidence="8" id="KW-0547">Nucleotide-binding</keyword>